<evidence type="ECO:0000313" key="3">
    <source>
        <dbReference type="Proteomes" id="UP000216188"/>
    </source>
</evidence>
<dbReference type="Proteomes" id="UP000216188">
    <property type="component" value="Unassembled WGS sequence"/>
</dbReference>
<reference evidence="2 3" key="1">
    <citation type="submission" date="2017-07" db="EMBL/GenBank/DDBJ databases">
        <title>Phylogenetic study on the rhizospheric bacterium Ochrobactrum sp. A44.</title>
        <authorList>
            <person name="Krzyzanowska D.M."/>
            <person name="Ossowicki A."/>
            <person name="Rajewska M."/>
            <person name="Maciag T."/>
            <person name="Kaczynski Z."/>
            <person name="Czerwicka M."/>
            <person name="Jafra S."/>
        </authorList>
    </citation>
    <scope>NUCLEOTIDE SEQUENCE [LARGE SCALE GENOMIC DNA]</scope>
    <source>
        <strain evidence="2 3">CCUG 30717</strain>
    </source>
</reference>
<gene>
    <name evidence="2" type="ORF">CEV34_0647</name>
</gene>
<sequence length="38" mass="4663">MLRSRHLWRPDQQGLAEPGPNHHRRHRQADQRIVSRRN</sequence>
<name>A0A256GQH6_9HYPH</name>
<accession>A0A256GQH6</accession>
<comment type="caution">
    <text evidence="2">The sequence shown here is derived from an EMBL/GenBank/DDBJ whole genome shotgun (WGS) entry which is preliminary data.</text>
</comment>
<protein>
    <submittedName>
        <fullName evidence="2">Uncharacterized protein</fullName>
    </submittedName>
</protein>
<dbReference type="EMBL" id="NNRM01000008">
    <property type="protein sequence ID" value="OYR29392.1"/>
    <property type="molecule type" value="Genomic_DNA"/>
</dbReference>
<keyword evidence="3" id="KW-1185">Reference proteome</keyword>
<dbReference type="AlphaFoldDB" id="A0A256GQH6"/>
<evidence type="ECO:0000313" key="2">
    <source>
        <dbReference type="EMBL" id="OYR29392.1"/>
    </source>
</evidence>
<organism evidence="2 3">
    <name type="scientific">Brucella pseudogrignonensis</name>
    <dbReference type="NCBI Taxonomy" id="419475"/>
    <lineage>
        <taxon>Bacteria</taxon>
        <taxon>Pseudomonadati</taxon>
        <taxon>Pseudomonadota</taxon>
        <taxon>Alphaproteobacteria</taxon>
        <taxon>Hyphomicrobiales</taxon>
        <taxon>Brucellaceae</taxon>
        <taxon>Brucella/Ochrobactrum group</taxon>
        <taxon>Brucella</taxon>
    </lineage>
</organism>
<proteinExistence type="predicted"/>
<feature type="region of interest" description="Disordered" evidence="1">
    <location>
        <begin position="1"/>
        <end position="38"/>
    </location>
</feature>
<evidence type="ECO:0000256" key="1">
    <source>
        <dbReference type="SAM" id="MobiDB-lite"/>
    </source>
</evidence>